<dbReference type="RefSeq" id="WP_048355808.1">
    <property type="nucleotide sequence ID" value="NZ_CP023481.1"/>
</dbReference>
<accession>A0A0J6HBI0</accession>
<protein>
    <submittedName>
        <fullName evidence="1">Uncharacterized protein</fullName>
    </submittedName>
</protein>
<keyword evidence="6" id="KW-1185">Reference proteome</keyword>
<evidence type="ECO:0000313" key="4">
    <source>
        <dbReference type="Proteomes" id="UP000036168"/>
    </source>
</evidence>
<name>A0A0J6HBI0_9BACI</name>
<dbReference type="Proteomes" id="UP000288675">
    <property type="component" value="Chromosome"/>
</dbReference>
<evidence type="ECO:0000313" key="5">
    <source>
        <dbReference type="Proteomes" id="UP000288675"/>
    </source>
</evidence>
<gene>
    <name evidence="1" type="ORF">AB447_222190</name>
    <name evidence="3" type="ORF">EQZ20_19540</name>
    <name evidence="2" type="ORF">P8828_24105</name>
</gene>
<dbReference type="PATRIC" id="fig|1664069.3.peg.4530"/>
<dbReference type="EMBL" id="CP035232">
    <property type="protein sequence ID" value="QAT66852.1"/>
    <property type="molecule type" value="Genomic_DNA"/>
</dbReference>
<reference evidence="2 6" key="4">
    <citation type="submission" date="2023-03" db="EMBL/GenBank/DDBJ databases">
        <title>Agriculturally important microbes genome sequencing.</title>
        <authorList>
            <person name="Dunlap C."/>
        </authorList>
    </citation>
    <scope>NUCLEOTIDE SEQUENCE [LARGE SCALE GENOMIC DNA]</scope>
    <source>
        <strain evidence="2 6">CBP-3203</strain>
    </source>
</reference>
<accession>A0A0J6H310</accession>
<dbReference type="Proteomes" id="UP001341297">
    <property type="component" value="Unassembled WGS sequence"/>
</dbReference>
<reference evidence="1" key="2">
    <citation type="submission" date="2015-10" db="EMBL/GenBank/DDBJ databases">
        <authorList>
            <person name="Gilbert D.G."/>
        </authorList>
    </citation>
    <scope>NUCLEOTIDE SEQUENCE</scope>
    <source>
        <strain evidence="1">GO-13</strain>
    </source>
</reference>
<proteinExistence type="predicted"/>
<evidence type="ECO:0000313" key="6">
    <source>
        <dbReference type="Proteomes" id="UP001341297"/>
    </source>
</evidence>
<dbReference type="Proteomes" id="UP000036168">
    <property type="component" value="Unassembled WGS sequence"/>
</dbReference>
<dbReference type="EMBL" id="JARRTL010000042">
    <property type="protein sequence ID" value="MEC0487832.1"/>
    <property type="molecule type" value="Genomic_DNA"/>
</dbReference>
<reference evidence="3 5" key="3">
    <citation type="submission" date="2019-01" db="EMBL/GenBank/DDBJ databases">
        <title>Genome sequence of Bacillus glycinifermentans SRCM103574.</title>
        <authorList>
            <person name="Kong H.-J."/>
            <person name="Jeong S.-Y."/>
            <person name="Jeong D.-Y."/>
        </authorList>
    </citation>
    <scope>NUCLEOTIDE SEQUENCE [LARGE SCALE GENOMIC DNA]</scope>
    <source>
        <strain evidence="3 5">SRCM103574</strain>
    </source>
</reference>
<evidence type="ECO:0000313" key="3">
    <source>
        <dbReference type="EMBL" id="QAT66852.1"/>
    </source>
</evidence>
<dbReference type="GeneID" id="82854871"/>
<sequence>MDQKQIDAVLHLVESALKNDGRIGIDYHCKNEEAALQKVQDAAEKLNTKINQRSYDNSFWYTTEINREIQVVAFYPSAYEQKSRLGKGD</sequence>
<dbReference type="AlphaFoldDB" id="A0A0J6HBI0"/>
<dbReference type="EMBL" id="LECW02000029">
    <property type="protein sequence ID" value="KRT92739.1"/>
    <property type="molecule type" value="Genomic_DNA"/>
</dbReference>
<evidence type="ECO:0000313" key="1">
    <source>
        <dbReference type="EMBL" id="KRT92739.1"/>
    </source>
</evidence>
<organism evidence="1 4">
    <name type="scientific">Bacillus glycinifermentans</name>
    <dbReference type="NCBI Taxonomy" id="1664069"/>
    <lineage>
        <taxon>Bacteria</taxon>
        <taxon>Bacillati</taxon>
        <taxon>Bacillota</taxon>
        <taxon>Bacilli</taxon>
        <taxon>Bacillales</taxon>
        <taxon>Bacillaceae</taxon>
        <taxon>Bacillus</taxon>
    </lineage>
</organism>
<reference evidence="1 4" key="1">
    <citation type="journal article" date="2015" name="Int. J. Syst. Evol. Microbiol.">
        <title>Bacillus glycinifermentans sp. nov., isolated from fermented soybean paste.</title>
        <authorList>
            <person name="Kim S.J."/>
            <person name="Dunlap C.A."/>
            <person name="Kwon S.W."/>
            <person name="Rooney A.P."/>
        </authorList>
    </citation>
    <scope>NUCLEOTIDE SEQUENCE [LARGE SCALE GENOMIC DNA]</scope>
    <source>
        <strain evidence="1 4">GO-13</strain>
    </source>
</reference>
<evidence type="ECO:0000313" key="2">
    <source>
        <dbReference type="EMBL" id="MEC0487832.1"/>
    </source>
</evidence>